<feature type="region of interest" description="Disordered" evidence="1">
    <location>
        <begin position="260"/>
        <end position="291"/>
    </location>
</feature>
<dbReference type="Gene3D" id="3.60.40.10">
    <property type="entry name" value="PPM-type phosphatase domain"/>
    <property type="match status" value="1"/>
</dbReference>
<feature type="region of interest" description="Disordered" evidence="1">
    <location>
        <begin position="414"/>
        <end position="458"/>
    </location>
</feature>
<evidence type="ECO:0000313" key="6">
    <source>
        <dbReference type="Proteomes" id="UP001157109"/>
    </source>
</evidence>
<accession>A0ABQ6HWT1</accession>
<proteinExistence type="predicted"/>
<reference evidence="6" key="2">
    <citation type="journal article" date="2019" name="Int. J. Syst. Evol. Microbiol.">
        <title>The Global Catalogue of Microorganisms (GCM) 10K type strain sequencing project: providing services to taxonomists for standard genome sequencing and annotation.</title>
        <authorList>
            <consortium name="The Broad Institute Genomics Platform"/>
            <consortium name="The Broad Institute Genome Sequencing Center for Infectious Disease"/>
            <person name="Wu L."/>
            <person name="Ma J."/>
        </authorList>
    </citation>
    <scope>NUCLEOTIDE SEQUENCE [LARGE SCALE GENOMIC DNA]</scope>
    <source>
        <strain evidence="6">NBRC 105830</strain>
    </source>
</reference>
<gene>
    <name evidence="4" type="ORF">GCM10025862_35690</name>
    <name evidence="5" type="ORF">GCM10025862_41560</name>
</gene>
<dbReference type="RefSeq" id="WP_241443468.1">
    <property type="nucleotide sequence ID" value="NZ_BSUJ01000001.1"/>
</dbReference>
<keyword evidence="2" id="KW-0812">Transmembrane</keyword>
<keyword evidence="2" id="KW-1133">Transmembrane helix</keyword>
<protein>
    <submittedName>
        <fullName evidence="5">Serine/threonine protein phosphatase</fullName>
    </submittedName>
</protein>
<dbReference type="SMART" id="SM00332">
    <property type="entry name" value="PP2Cc"/>
    <property type="match status" value="1"/>
</dbReference>
<reference evidence="5" key="3">
    <citation type="submission" date="2023-02" db="EMBL/GenBank/DDBJ databases">
        <authorList>
            <person name="Sun Q."/>
            <person name="Mori K."/>
        </authorList>
    </citation>
    <scope>NUCLEOTIDE SEQUENCE</scope>
    <source>
        <strain evidence="5">NBRC 105830</strain>
    </source>
</reference>
<dbReference type="InterPro" id="IPR036457">
    <property type="entry name" value="PPM-type-like_dom_sf"/>
</dbReference>
<evidence type="ECO:0000313" key="5">
    <source>
        <dbReference type="EMBL" id="GMA22133.1"/>
    </source>
</evidence>
<dbReference type="EMBL" id="BSUJ01000001">
    <property type="protein sequence ID" value="GMA21548.1"/>
    <property type="molecule type" value="Genomic_DNA"/>
</dbReference>
<dbReference type="PANTHER" id="PTHR13832:SF827">
    <property type="entry name" value="PROTEIN PHOSPHATASE 1L"/>
    <property type="match status" value="1"/>
</dbReference>
<dbReference type="EMBL" id="BSUJ01000006">
    <property type="protein sequence ID" value="GMA22133.1"/>
    <property type="molecule type" value="Genomic_DNA"/>
</dbReference>
<evidence type="ECO:0000313" key="4">
    <source>
        <dbReference type="EMBL" id="GMA21548.1"/>
    </source>
</evidence>
<dbReference type="PANTHER" id="PTHR13832">
    <property type="entry name" value="PROTEIN PHOSPHATASE 2C"/>
    <property type="match status" value="1"/>
</dbReference>
<dbReference type="Pfam" id="PF13672">
    <property type="entry name" value="PP2C_2"/>
    <property type="match status" value="1"/>
</dbReference>
<evidence type="ECO:0000256" key="1">
    <source>
        <dbReference type="SAM" id="MobiDB-lite"/>
    </source>
</evidence>
<reference evidence="5" key="1">
    <citation type="journal article" date="2014" name="Int. J. Syst. Evol. Microbiol.">
        <title>Complete genome of a new Firmicutes species belonging to the dominant human colonic microbiota ('Ruminococcus bicirculans') reveals two chromosomes and a selective capacity to utilize plant glucans.</title>
        <authorList>
            <consortium name="NISC Comparative Sequencing Program"/>
            <person name="Wegmann U."/>
            <person name="Louis P."/>
            <person name="Goesmann A."/>
            <person name="Henrissat B."/>
            <person name="Duncan S.H."/>
            <person name="Flint H.J."/>
        </authorList>
    </citation>
    <scope>NUCLEOTIDE SEQUENCE</scope>
    <source>
        <strain evidence="5">NBRC 105830</strain>
    </source>
</reference>
<dbReference type="InterPro" id="IPR015655">
    <property type="entry name" value="PP2C"/>
</dbReference>
<dbReference type="PROSITE" id="PS51746">
    <property type="entry name" value="PPM_2"/>
    <property type="match status" value="1"/>
</dbReference>
<keyword evidence="2" id="KW-0472">Membrane</keyword>
<organism evidence="5 6">
    <name type="scientific">Arsenicicoccus piscis</name>
    <dbReference type="NCBI Taxonomy" id="673954"/>
    <lineage>
        <taxon>Bacteria</taxon>
        <taxon>Bacillati</taxon>
        <taxon>Actinomycetota</taxon>
        <taxon>Actinomycetes</taxon>
        <taxon>Micrococcales</taxon>
        <taxon>Intrasporangiaceae</taxon>
        <taxon>Arsenicicoccus</taxon>
    </lineage>
</organism>
<feature type="compositionally biased region" description="Low complexity" evidence="1">
    <location>
        <begin position="430"/>
        <end position="458"/>
    </location>
</feature>
<dbReference type="InterPro" id="IPR001932">
    <property type="entry name" value="PPM-type_phosphatase-like_dom"/>
</dbReference>
<feature type="domain" description="PPM-type phosphatase" evidence="3">
    <location>
        <begin position="6"/>
        <end position="237"/>
    </location>
</feature>
<dbReference type="Proteomes" id="UP001157109">
    <property type="component" value="Unassembled WGS sequence"/>
</dbReference>
<dbReference type="SMART" id="SM00331">
    <property type="entry name" value="PP2C_SIG"/>
    <property type="match status" value="1"/>
</dbReference>
<evidence type="ECO:0000259" key="3">
    <source>
        <dbReference type="PROSITE" id="PS51746"/>
    </source>
</evidence>
<feature type="transmembrane region" description="Helical" evidence="2">
    <location>
        <begin position="309"/>
        <end position="328"/>
    </location>
</feature>
<sequence>MPLAFRFAARSHVGLVRTSNQDSGYAGPHLLVVADGMGGHAGGDIASSLAIGAMVHLDDDTVGSRALEGLEDAIADANLRIRQAAEADPALEGMGTTVTALLRTDRRLALAHIGDSRAYLLRGGTMQHLTTDHTFVQSLVDEGRITPDEAESHPQRHMVTRVLTGQPSDEPDLAWREIQHGDRYLLCSDGISGFVAQDTIAEVLADVDSPGLAADRLIDLALRSGGPDNATAIVAHAVRLGDGPDPNVAPQVVGAAAVRRPRGAVPEPRTPAEKAAALTRSATGQGAGDDDLQLAEEGPPSLLGKVGRWVGALAVLAVLLAGLGYAGWQWTQRQFYVGVDGANVAIYRGIHQTLGPVVLNSVLEPTDVPIADLPDFYRSKVDSTVTTRSLGDARSVVADLRTQADACKAAKAAGRTCGTPATAPTPTPTAPTTNPTLTPTTPGATPPAATTNPTGGTA</sequence>
<evidence type="ECO:0000256" key="2">
    <source>
        <dbReference type="SAM" id="Phobius"/>
    </source>
</evidence>
<dbReference type="SUPFAM" id="SSF81606">
    <property type="entry name" value="PP2C-like"/>
    <property type="match status" value="1"/>
</dbReference>
<dbReference type="CDD" id="cd00143">
    <property type="entry name" value="PP2Cc"/>
    <property type="match status" value="1"/>
</dbReference>
<keyword evidence="6" id="KW-1185">Reference proteome</keyword>
<comment type="caution">
    <text evidence="5">The sequence shown here is derived from an EMBL/GenBank/DDBJ whole genome shotgun (WGS) entry which is preliminary data.</text>
</comment>
<name>A0ABQ6HWT1_9MICO</name>